<keyword evidence="4 8" id="KW-0479">Metal-binding</keyword>
<dbReference type="GO" id="GO:0004540">
    <property type="term" value="F:RNA nuclease activity"/>
    <property type="evidence" value="ECO:0007669"/>
    <property type="project" value="InterPro"/>
</dbReference>
<dbReference type="InterPro" id="IPR022907">
    <property type="entry name" value="VapC_family"/>
</dbReference>
<dbReference type="EMBL" id="CADCTC010000134">
    <property type="protein sequence ID" value="CAA9253517.1"/>
    <property type="molecule type" value="Genomic_DNA"/>
</dbReference>
<feature type="binding site" evidence="8">
    <location>
        <position position="15"/>
    </location>
    <ligand>
        <name>Mg(2+)</name>
        <dbReference type="ChEBI" id="CHEBI:18420"/>
    </ligand>
</feature>
<keyword evidence="3 8" id="KW-0540">Nuclease</keyword>
<comment type="cofactor">
    <cofactor evidence="1 8">
        <name>Mg(2+)</name>
        <dbReference type="ChEBI" id="CHEBI:18420"/>
    </cofactor>
</comment>
<evidence type="ECO:0000313" key="10">
    <source>
        <dbReference type="EMBL" id="CAA9253517.1"/>
    </source>
</evidence>
<evidence type="ECO:0000256" key="1">
    <source>
        <dbReference type="ARBA" id="ARBA00001946"/>
    </source>
</evidence>
<comment type="similarity">
    <text evidence="7 8">Belongs to the PINc/VapC protein family.</text>
</comment>
<dbReference type="PANTHER" id="PTHR33653">
    <property type="entry name" value="RIBONUCLEASE VAPC2"/>
    <property type="match status" value="1"/>
</dbReference>
<keyword evidence="6 8" id="KW-0460">Magnesium</keyword>
<organism evidence="10">
    <name type="scientific">uncultured Chloroflexota bacterium</name>
    <dbReference type="NCBI Taxonomy" id="166587"/>
    <lineage>
        <taxon>Bacteria</taxon>
        <taxon>Bacillati</taxon>
        <taxon>Chloroflexota</taxon>
        <taxon>environmental samples</taxon>
    </lineage>
</organism>
<sequence length="146" mass="15769">MGVARAAPVARYLLDANVLSELLKPRPNAGVAERLGRHGDAVATGAPVYHELLFGARRLPPGRRRAEIERYLEQVVRATVPILPYDAAAADWHAAERARLAALGRTPPFVDGQIAAIARTNALTLVTANGADFRPFAGLDIEDWRA</sequence>
<evidence type="ECO:0000256" key="3">
    <source>
        <dbReference type="ARBA" id="ARBA00022722"/>
    </source>
</evidence>
<keyword evidence="8" id="KW-0800">Toxin</keyword>
<dbReference type="HAMAP" id="MF_00265">
    <property type="entry name" value="VapC_Nob1"/>
    <property type="match status" value="1"/>
</dbReference>
<comment type="function">
    <text evidence="8">Toxic component of a toxin-antitoxin (TA) system. An RNase.</text>
</comment>
<evidence type="ECO:0000256" key="5">
    <source>
        <dbReference type="ARBA" id="ARBA00022801"/>
    </source>
</evidence>
<dbReference type="InterPro" id="IPR029060">
    <property type="entry name" value="PIN-like_dom_sf"/>
</dbReference>
<protein>
    <recommendedName>
        <fullName evidence="8">Ribonuclease VapC</fullName>
        <shortName evidence="8">RNase VapC</shortName>
        <ecNumber evidence="8">3.1.-.-</ecNumber>
    </recommendedName>
    <alternativeName>
        <fullName evidence="8">Toxin VapC</fullName>
    </alternativeName>
</protein>
<keyword evidence="2 8" id="KW-1277">Toxin-antitoxin system</keyword>
<dbReference type="GO" id="GO:0000287">
    <property type="term" value="F:magnesium ion binding"/>
    <property type="evidence" value="ECO:0007669"/>
    <property type="project" value="UniProtKB-UniRule"/>
</dbReference>
<evidence type="ECO:0000259" key="9">
    <source>
        <dbReference type="Pfam" id="PF01850"/>
    </source>
</evidence>
<accession>A0A6J4II87</accession>
<dbReference type="SUPFAM" id="SSF88723">
    <property type="entry name" value="PIN domain-like"/>
    <property type="match status" value="1"/>
</dbReference>
<feature type="domain" description="PIN" evidence="9">
    <location>
        <begin position="12"/>
        <end position="134"/>
    </location>
</feature>
<dbReference type="AlphaFoldDB" id="A0A6J4II87"/>
<proteinExistence type="inferred from homology"/>
<keyword evidence="5 8" id="KW-0378">Hydrolase</keyword>
<evidence type="ECO:0000256" key="4">
    <source>
        <dbReference type="ARBA" id="ARBA00022723"/>
    </source>
</evidence>
<evidence type="ECO:0000256" key="7">
    <source>
        <dbReference type="ARBA" id="ARBA00038093"/>
    </source>
</evidence>
<evidence type="ECO:0000256" key="2">
    <source>
        <dbReference type="ARBA" id="ARBA00022649"/>
    </source>
</evidence>
<dbReference type="EC" id="3.1.-.-" evidence="8"/>
<dbReference type="GO" id="GO:0090729">
    <property type="term" value="F:toxin activity"/>
    <property type="evidence" value="ECO:0007669"/>
    <property type="project" value="UniProtKB-KW"/>
</dbReference>
<dbReference type="GO" id="GO:0016787">
    <property type="term" value="F:hydrolase activity"/>
    <property type="evidence" value="ECO:0007669"/>
    <property type="project" value="UniProtKB-KW"/>
</dbReference>
<name>A0A6J4II87_9CHLR</name>
<dbReference type="PANTHER" id="PTHR33653:SF1">
    <property type="entry name" value="RIBONUCLEASE VAPC2"/>
    <property type="match status" value="1"/>
</dbReference>
<dbReference type="Pfam" id="PF01850">
    <property type="entry name" value="PIN"/>
    <property type="match status" value="1"/>
</dbReference>
<feature type="binding site" evidence="8">
    <location>
        <position position="111"/>
    </location>
    <ligand>
        <name>Mg(2+)</name>
        <dbReference type="ChEBI" id="CHEBI:18420"/>
    </ligand>
</feature>
<dbReference type="InterPro" id="IPR002716">
    <property type="entry name" value="PIN_dom"/>
</dbReference>
<evidence type="ECO:0000256" key="8">
    <source>
        <dbReference type="HAMAP-Rule" id="MF_00265"/>
    </source>
</evidence>
<evidence type="ECO:0000256" key="6">
    <source>
        <dbReference type="ARBA" id="ARBA00022842"/>
    </source>
</evidence>
<reference evidence="10" key="1">
    <citation type="submission" date="2020-02" db="EMBL/GenBank/DDBJ databases">
        <authorList>
            <person name="Meier V. D."/>
        </authorList>
    </citation>
    <scope>NUCLEOTIDE SEQUENCE</scope>
    <source>
        <strain evidence="10">AVDCRST_MAG77</strain>
    </source>
</reference>
<dbReference type="Gene3D" id="3.40.50.1010">
    <property type="entry name" value="5'-nuclease"/>
    <property type="match status" value="1"/>
</dbReference>
<dbReference type="InterPro" id="IPR050556">
    <property type="entry name" value="Type_II_TA_system_RNase"/>
</dbReference>
<gene>
    <name evidence="8" type="primary">vapC</name>
    <name evidence="10" type="ORF">AVDCRST_MAG77-2218</name>
</gene>